<dbReference type="AlphaFoldDB" id="A0AAV0R0Y2"/>
<dbReference type="EMBL" id="CAMGYJ010000010">
    <property type="protein sequence ID" value="CAI0551089.1"/>
    <property type="molecule type" value="Genomic_DNA"/>
</dbReference>
<evidence type="ECO:0000313" key="1">
    <source>
        <dbReference type="EMBL" id="CAI0551089.1"/>
    </source>
</evidence>
<protein>
    <submittedName>
        <fullName evidence="1">Uncharacterized protein</fullName>
    </submittedName>
</protein>
<gene>
    <name evidence="1" type="ORF">LITE_LOCUS45803</name>
</gene>
<keyword evidence="2" id="KW-1185">Reference proteome</keyword>
<feature type="non-terminal residue" evidence="1">
    <location>
        <position position="1"/>
    </location>
</feature>
<name>A0AAV0R0Y2_9ROSI</name>
<accession>A0AAV0R0Y2</accession>
<evidence type="ECO:0000313" key="2">
    <source>
        <dbReference type="Proteomes" id="UP001154282"/>
    </source>
</evidence>
<dbReference type="Proteomes" id="UP001154282">
    <property type="component" value="Unassembled WGS sequence"/>
</dbReference>
<sequence length="55" mass="6266">GSQVSMSNPGIVYEPYAPREQIWFWKSHLLLTPLQKFEAYDSKGIVIAGNQNKEV</sequence>
<organism evidence="1 2">
    <name type="scientific">Linum tenue</name>
    <dbReference type="NCBI Taxonomy" id="586396"/>
    <lineage>
        <taxon>Eukaryota</taxon>
        <taxon>Viridiplantae</taxon>
        <taxon>Streptophyta</taxon>
        <taxon>Embryophyta</taxon>
        <taxon>Tracheophyta</taxon>
        <taxon>Spermatophyta</taxon>
        <taxon>Magnoliopsida</taxon>
        <taxon>eudicotyledons</taxon>
        <taxon>Gunneridae</taxon>
        <taxon>Pentapetalae</taxon>
        <taxon>rosids</taxon>
        <taxon>fabids</taxon>
        <taxon>Malpighiales</taxon>
        <taxon>Linaceae</taxon>
        <taxon>Linum</taxon>
    </lineage>
</organism>
<comment type="caution">
    <text evidence="1">The sequence shown here is derived from an EMBL/GenBank/DDBJ whole genome shotgun (WGS) entry which is preliminary data.</text>
</comment>
<proteinExistence type="predicted"/>
<reference evidence="1" key="1">
    <citation type="submission" date="2022-08" db="EMBL/GenBank/DDBJ databases">
        <authorList>
            <person name="Gutierrez-Valencia J."/>
        </authorList>
    </citation>
    <scope>NUCLEOTIDE SEQUENCE</scope>
</reference>